<dbReference type="Pfam" id="PF13276">
    <property type="entry name" value="HTH_21"/>
    <property type="match status" value="1"/>
</dbReference>
<dbReference type="InterPro" id="IPR001584">
    <property type="entry name" value="Integrase_cat-core"/>
</dbReference>
<dbReference type="NCBIfam" id="NF033516">
    <property type="entry name" value="transpos_IS3"/>
    <property type="match status" value="1"/>
</dbReference>
<dbReference type="Pfam" id="PF13333">
    <property type="entry name" value="rve_2"/>
    <property type="match status" value="1"/>
</dbReference>
<dbReference type="PANTHER" id="PTHR46889:SF4">
    <property type="entry name" value="TRANSPOSASE INSO FOR INSERTION SEQUENCE ELEMENT IS911B-RELATED"/>
    <property type="match status" value="1"/>
</dbReference>
<proteinExistence type="predicted"/>
<dbReference type="InterPro" id="IPR025948">
    <property type="entry name" value="HTH-like_dom"/>
</dbReference>
<dbReference type="EMBL" id="AP029170">
    <property type="protein sequence ID" value="BFD46157.1"/>
    <property type="molecule type" value="Genomic_DNA"/>
</dbReference>
<gene>
    <name evidence="2" type="ORF">DMENIID0002_03320</name>
    <name evidence="3" type="ORF">DMENIID0002_08030</name>
</gene>
<dbReference type="Gene3D" id="3.30.420.10">
    <property type="entry name" value="Ribonuclease H-like superfamily/Ribonuclease H"/>
    <property type="match status" value="1"/>
</dbReference>
<evidence type="ECO:0000313" key="3">
    <source>
        <dbReference type="EMBL" id="BFD46157.1"/>
    </source>
</evidence>
<evidence type="ECO:0000259" key="1">
    <source>
        <dbReference type="PROSITE" id="PS50994"/>
    </source>
</evidence>
<dbReference type="AlphaFoldDB" id="A0AAT9G8P4"/>
<dbReference type="PANTHER" id="PTHR46889">
    <property type="entry name" value="TRANSPOSASE INSF FOR INSERTION SEQUENCE IS3B-RELATED"/>
    <property type="match status" value="1"/>
</dbReference>
<organism evidence="3">
    <name type="scientific">Candidatus Tisiphia endosymbiont of Sergentomyia squamirostris</name>
    <dbReference type="NCBI Taxonomy" id="3113639"/>
    <lineage>
        <taxon>Bacteria</taxon>
        <taxon>Pseudomonadati</taxon>
        <taxon>Pseudomonadota</taxon>
        <taxon>Alphaproteobacteria</taxon>
        <taxon>Rickettsiales</taxon>
        <taxon>Rickettsiaceae</taxon>
        <taxon>Rickettsieae</taxon>
        <taxon>Candidatus Tisiphia</taxon>
    </lineage>
</organism>
<dbReference type="SUPFAM" id="SSF53098">
    <property type="entry name" value="Ribonuclease H-like"/>
    <property type="match status" value="1"/>
</dbReference>
<dbReference type="InterPro" id="IPR050900">
    <property type="entry name" value="Transposase_IS3/IS150/IS904"/>
</dbReference>
<dbReference type="Pfam" id="PF00665">
    <property type="entry name" value="rve"/>
    <property type="match status" value="1"/>
</dbReference>
<dbReference type="GO" id="GO:0003676">
    <property type="term" value="F:nucleic acid binding"/>
    <property type="evidence" value="ECO:0007669"/>
    <property type="project" value="InterPro"/>
</dbReference>
<dbReference type="InterPro" id="IPR036397">
    <property type="entry name" value="RNaseH_sf"/>
</dbReference>
<evidence type="ECO:0000313" key="2">
    <source>
        <dbReference type="EMBL" id="BFD45686.1"/>
    </source>
</evidence>
<dbReference type="InterPro" id="IPR048020">
    <property type="entry name" value="Transpos_IS3"/>
</dbReference>
<feature type="domain" description="Integrase catalytic" evidence="1">
    <location>
        <begin position="110"/>
        <end position="270"/>
    </location>
</feature>
<dbReference type="GO" id="GO:0015074">
    <property type="term" value="P:DNA integration"/>
    <property type="evidence" value="ECO:0007669"/>
    <property type="project" value="InterPro"/>
</dbReference>
<dbReference type="EMBL" id="AP029170">
    <property type="protein sequence ID" value="BFD45686.1"/>
    <property type="molecule type" value="Genomic_DNA"/>
</dbReference>
<dbReference type="PROSITE" id="PS50994">
    <property type="entry name" value="INTEGRASE"/>
    <property type="match status" value="1"/>
</dbReference>
<accession>A0AAT9G8P4</accession>
<sequence length="272" mass="32051">MIEPNHNKLTIIQQCKLLGSSRSTYYYQPTGISEQELKIMAIIDESYTMHPYYGMRRMAKYLQAQGFSVGRKAVRRYYQIMGLEAVYPKMNLSKRNQAHKIYPYLLKGLDIVLPNHVWSADITYIRLNQGFVYLVAIIDWYSRYILSWHISISLGSEFCVAALEEAIAKYGMPEIFNTDQGVQFTSEEFINKLKLHNIPISMDGKGRALDNIFIERFWRSLKQEKIYRIVLTTVKEAKTAINEYMEFYNKHRMHQALDYKTPECVYFERNIV</sequence>
<reference evidence="3" key="1">
    <citation type="submission" date="2024-01" db="EMBL/GenBank/DDBJ databases">
        <title>Sequencing the genomes of a sandfly, Sergentomyia squamirostris, and its two endosymbionts.</title>
        <authorList>
            <person name="Itokawa K."/>
            <person name="Sanjoba C."/>
        </authorList>
    </citation>
    <scope>NUCLEOTIDE SEQUENCE</scope>
    <source>
        <strain evidence="3">RiSSQ</strain>
    </source>
</reference>
<protein>
    <recommendedName>
        <fullName evidence="1">Integrase catalytic domain-containing protein</fullName>
    </recommendedName>
</protein>
<name>A0AAT9G8P4_9RICK</name>
<dbReference type="InterPro" id="IPR012337">
    <property type="entry name" value="RNaseH-like_sf"/>
</dbReference>